<proteinExistence type="predicted"/>
<accession>A0A481Z9V6</accession>
<evidence type="ECO:0000313" key="1">
    <source>
        <dbReference type="EMBL" id="QBK92406.1"/>
    </source>
</evidence>
<sequence>MNVYVVISESIKFETSVDVYYNYDDAFKEAKDQMLMEIDRVYGKDSHDDNGVEFQEYSNLLYDDGSISVQYMTIEIIEKEVR</sequence>
<reference evidence="1" key="1">
    <citation type="journal article" date="2019" name="MBio">
        <title>Virus Genomes from Deep Sea Sediments Expand the Ocean Megavirome and Support Independent Origins of Viral Gigantism.</title>
        <authorList>
            <person name="Backstrom D."/>
            <person name="Yutin N."/>
            <person name="Jorgensen S.L."/>
            <person name="Dharamshi J."/>
            <person name="Homa F."/>
            <person name="Zaremba-Niedwiedzka K."/>
            <person name="Spang A."/>
            <person name="Wolf Y.I."/>
            <person name="Koonin E.V."/>
            <person name="Ettema T.J."/>
        </authorList>
    </citation>
    <scope>NUCLEOTIDE SEQUENCE</scope>
</reference>
<dbReference type="EMBL" id="MK500577">
    <property type="protein sequence ID" value="QBK92406.1"/>
    <property type="molecule type" value="Genomic_DNA"/>
</dbReference>
<gene>
    <name evidence="1" type="ORF">LCPAC401_00440</name>
</gene>
<protein>
    <submittedName>
        <fullName evidence="1">Uncharacterized protein</fullName>
    </submittedName>
</protein>
<name>A0A481Z9V6_9VIRU</name>
<organism evidence="1">
    <name type="scientific">Pithovirus LCPAC401</name>
    <dbReference type="NCBI Taxonomy" id="2506595"/>
    <lineage>
        <taxon>Viruses</taxon>
        <taxon>Pithoviruses</taxon>
    </lineage>
</organism>